<sequence>MEEALEDFLAAYEKKPNWIENLIYIIRIYNAKNDKVLNFFSTCRAFIQLKYRKLQEHVKKYCNKLLAITPTDEDERDWLQEAKKILAKC</sequence>
<dbReference type="AlphaFoldDB" id="A0A3P7ILI1"/>
<dbReference type="OrthoDB" id="512473at2759"/>
<dbReference type="EMBL" id="UYYB01009684">
    <property type="protein sequence ID" value="VDM68683.1"/>
    <property type="molecule type" value="Genomic_DNA"/>
</dbReference>
<keyword evidence="2" id="KW-1185">Reference proteome</keyword>
<evidence type="ECO:0000313" key="1">
    <source>
        <dbReference type="EMBL" id="VDM68683.1"/>
    </source>
</evidence>
<gene>
    <name evidence="1" type="ORF">SVUK_LOCUS3681</name>
</gene>
<organism evidence="1 2">
    <name type="scientific">Strongylus vulgaris</name>
    <name type="common">Blood worm</name>
    <dbReference type="NCBI Taxonomy" id="40348"/>
    <lineage>
        <taxon>Eukaryota</taxon>
        <taxon>Metazoa</taxon>
        <taxon>Ecdysozoa</taxon>
        <taxon>Nematoda</taxon>
        <taxon>Chromadorea</taxon>
        <taxon>Rhabditida</taxon>
        <taxon>Rhabditina</taxon>
        <taxon>Rhabditomorpha</taxon>
        <taxon>Strongyloidea</taxon>
        <taxon>Strongylidae</taxon>
        <taxon>Strongylus</taxon>
    </lineage>
</organism>
<evidence type="ECO:0000313" key="2">
    <source>
        <dbReference type="Proteomes" id="UP000270094"/>
    </source>
</evidence>
<reference evidence="1 2" key="1">
    <citation type="submission" date="2018-11" db="EMBL/GenBank/DDBJ databases">
        <authorList>
            <consortium name="Pathogen Informatics"/>
        </authorList>
    </citation>
    <scope>NUCLEOTIDE SEQUENCE [LARGE SCALE GENOMIC DNA]</scope>
</reference>
<protein>
    <submittedName>
        <fullName evidence="1">Uncharacterized protein</fullName>
    </submittedName>
</protein>
<dbReference type="Gene3D" id="1.25.40.10">
    <property type="entry name" value="Tetratricopeptide repeat domain"/>
    <property type="match status" value="1"/>
</dbReference>
<dbReference type="Proteomes" id="UP000270094">
    <property type="component" value="Unassembled WGS sequence"/>
</dbReference>
<dbReference type="InterPro" id="IPR011990">
    <property type="entry name" value="TPR-like_helical_dom_sf"/>
</dbReference>
<proteinExistence type="predicted"/>
<name>A0A3P7ILI1_STRVU</name>
<accession>A0A3P7ILI1</accession>